<dbReference type="PANTHER" id="PTHR22952">
    <property type="entry name" value="CAMP-RESPONSE ELEMENT BINDING PROTEIN-RELATED"/>
    <property type="match status" value="1"/>
</dbReference>
<evidence type="ECO:0000313" key="9">
    <source>
        <dbReference type="Proteomes" id="UP000228380"/>
    </source>
</evidence>
<organism evidence="9 10">
    <name type="scientific">Phoenix dactylifera</name>
    <name type="common">Date palm</name>
    <dbReference type="NCBI Taxonomy" id="42345"/>
    <lineage>
        <taxon>Eukaryota</taxon>
        <taxon>Viridiplantae</taxon>
        <taxon>Streptophyta</taxon>
        <taxon>Embryophyta</taxon>
        <taxon>Tracheophyta</taxon>
        <taxon>Spermatophyta</taxon>
        <taxon>Magnoliopsida</taxon>
        <taxon>Liliopsida</taxon>
        <taxon>Arecaceae</taxon>
        <taxon>Coryphoideae</taxon>
        <taxon>Phoeniceae</taxon>
        <taxon>Phoenix</taxon>
    </lineage>
</organism>
<keyword evidence="2" id="KW-0938">Abscisic acid signaling pathway</keyword>
<dbReference type="PROSITE" id="PS50217">
    <property type="entry name" value="BZIP"/>
    <property type="match status" value="1"/>
</dbReference>
<dbReference type="GO" id="GO:0009738">
    <property type="term" value="P:abscisic acid-activated signaling pathway"/>
    <property type="evidence" value="ECO:0007669"/>
    <property type="project" value="UniProtKB-KW"/>
</dbReference>
<keyword evidence="6" id="KW-0539">Nucleus</keyword>
<evidence type="ECO:0000256" key="2">
    <source>
        <dbReference type="ARBA" id="ARBA00022682"/>
    </source>
</evidence>
<dbReference type="Gene3D" id="1.20.5.170">
    <property type="match status" value="1"/>
</dbReference>
<keyword evidence="3" id="KW-0805">Transcription regulation</keyword>
<evidence type="ECO:0000256" key="4">
    <source>
        <dbReference type="ARBA" id="ARBA00023125"/>
    </source>
</evidence>
<keyword evidence="9" id="KW-1185">Reference proteome</keyword>
<comment type="subcellular location">
    <subcellularLocation>
        <location evidence="1">Nucleus</location>
    </subcellularLocation>
</comment>
<dbReference type="InterPro" id="IPR004827">
    <property type="entry name" value="bZIP"/>
</dbReference>
<dbReference type="CDD" id="cd14707">
    <property type="entry name" value="bZIP_plant_BZIP46"/>
    <property type="match status" value="1"/>
</dbReference>
<proteinExistence type="predicted"/>
<feature type="region of interest" description="Disordered" evidence="7">
    <location>
        <begin position="168"/>
        <end position="196"/>
    </location>
</feature>
<reference evidence="9" key="1">
    <citation type="journal article" date="2019" name="Nat. Commun.">
        <title>Genome-wide association mapping of date palm fruit traits.</title>
        <authorList>
            <person name="Hazzouri K.M."/>
            <person name="Gros-Balthazard M."/>
            <person name="Flowers J.M."/>
            <person name="Copetti D."/>
            <person name="Lemansour A."/>
            <person name="Lebrun M."/>
            <person name="Masmoudi K."/>
            <person name="Ferrand S."/>
            <person name="Dhar M.I."/>
            <person name="Fresquez Z.A."/>
            <person name="Rosas U."/>
            <person name="Zhang J."/>
            <person name="Talag J."/>
            <person name="Lee S."/>
            <person name="Kudrna D."/>
            <person name="Powell R.F."/>
            <person name="Leitch I.J."/>
            <person name="Krueger R.R."/>
            <person name="Wing R.A."/>
            <person name="Amiri K.M.A."/>
            <person name="Purugganan M.D."/>
        </authorList>
    </citation>
    <scope>NUCLEOTIDE SEQUENCE [LARGE SCALE GENOMIC DNA]</scope>
    <source>
        <strain evidence="9">cv. Khalas</strain>
    </source>
</reference>
<feature type="domain" description="BZIP" evidence="8">
    <location>
        <begin position="175"/>
        <end position="227"/>
    </location>
</feature>
<dbReference type="GeneID" id="120104162"/>
<dbReference type="RefSeq" id="XP_038970647.1">
    <property type="nucleotide sequence ID" value="XM_039114719.1"/>
</dbReference>
<protein>
    <submittedName>
        <fullName evidence="10">ABSCISIC ACID-INSENSITIVE 5-like protein 5</fullName>
    </submittedName>
</protein>
<feature type="compositionally biased region" description="Basic and acidic residues" evidence="7">
    <location>
        <begin position="218"/>
        <end position="248"/>
    </location>
</feature>
<evidence type="ECO:0000256" key="5">
    <source>
        <dbReference type="ARBA" id="ARBA00023163"/>
    </source>
</evidence>
<dbReference type="SUPFAM" id="SSF57959">
    <property type="entry name" value="Leucine zipper domain"/>
    <property type="match status" value="1"/>
</dbReference>
<feature type="region of interest" description="Disordered" evidence="7">
    <location>
        <begin position="218"/>
        <end position="256"/>
    </location>
</feature>
<dbReference type="GO" id="GO:0003677">
    <property type="term" value="F:DNA binding"/>
    <property type="evidence" value="ECO:0007669"/>
    <property type="project" value="UniProtKB-KW"/>
</dbReference>
<dbReference type="Proteomes" id="UP000228380">
    <property type="component" value="Chromosome 17"/>
</dbReference>
<accession>A0A8B8ZBH2</accession>
<dbReference type="PROSITE" id="PS00036">
    <property type="entry name" value="BZIP_BASIC"/>
    <property type="match status" value="1"/>
</dbReference>
<evidence type="ECO:0000313" key="10">
    <source>
        <dbReference type="RefSeq" id="XP_038970647.1"/>
    </source>
</evidence>
<dbReference type="Pfam" id="PF00170">
    <property type="entry name" value="bZIP_1"/>
    <property type="match status" value="1"/>
</dbReference>
<dbReference type="SMART" id="SM00338">
    <property type="entry name" value="BRLZ"/>
    <property type="match status" value="1"/>
</dbReference>
<sequence length="256" mass="29381">MGLEGTSFGQVEMIAYGDHWGPGSVMSGVGPGGIFYEKGWMDMTKIKGNEQMVEDVDHQNLENIMSKAWQTKMCYNTGGRMVITEIGAQQNKMDNEGHLGRAMREVSLEEMCFSGVGSIGTKRVEEQQLGMGSSVTPISIDSLIIEPKTYNDKEMVWDRSGKRKRKVYKTKEKEMEKKMKDKIKNRESASRSRARKEAYRMDLEWRVNQLNNENTRLKRDLEELRTETLQKPMDKQENTNDGKTDHACRRCNSCPF</sequence>
<evidence type="ECO:0000256" key="3">
    <source>
        <dbReference type="ARBA" id="ARBA00023015"/>
    </source>
</evidence>
<dbReference type="KEGG" id="pda:120104162"/>
<dbReference type="GO" id="GO:0045893">
    <property type="term" value="P:positive regulation of DNA-templated transcription"/>
    <property type="evidence" value="ECO:0007669"/>
    <property type="project" value="InterPro"/>
</dbReference>
<reference evidence="10" key="2">
    <citation type="submission" date="2025-08" db="UniProtKB">
        <authorList>
            <consortium name="RefSeq"/>
        </authorList>
    </citation>
    <scope>IDENTIFICATION</scope>
    <source>
        <tissue evidence="10">Young leaves</tissue>
    </source>
</reference>
<evidence type="ECO:0000256" key="6">
    <source>
        <dbReference type="ARBA" id="ARBA00023242"/>
    </source>
</evidence>
<keyword evidence="5" id="KW-0804">Transcription</keyword>
<gene>
    <name evidence="10" type="primary">LOC120104162</name>
</gene>
<dbReference type="GO" id="GO:0005634">
    <property type="term" value="C:nucleus"/>
    <property type="evidence" value="ECO:0007669"/>
    <property type="project" value="UniProtKB-SubCell"/>
</dbReference>
<evidence type="ECO:0000259" key="8">
    <source>
        <dbReference type="PROSITE" id="PS50217"/>
    </source>
</evidence>
<dbReference type="GO" id="GO:0003700">
    <property type="term" value="F:DNA-binding transcription factor activity"/>
    <property type="evidence" value="ECO:0007669"/>
    <property type="project" value="InterPro"/>
</dbReference>
<evidence type="ECO:0000256" key="1">
    <source>
        <dbReference type="ARBA" id="ARBA00004123"/>
    </source>
</evidence>
<evidence type="ECO:0000256" key="7">
    <source>
        <dbReference type="SAM" id="MobiDB-lite"/>
    </source>
</evidence>
<name>A0A8B8ZBH2_PHODC</name>
<dbReference type="InterPro" id="IPR043452">
    <property type="entry name" value="BZIP46-like"/>
</dbReference>
<dbReference type="AlphaFoldDB" id="A0A8B8ZBH2"/>
<keyword evidence="4" id="KW-0238">DNA-binding</keyword>
<feature type="compositionally biased region" description="Basic and acidic residues" evidence="7">
    <location>
        <begin position="169"/>
        <end position="196"/>
    </location>
</feature>
<dbReference type="InterPro" id="IPR046347">
    <property type="entry name" value="bZIP_sf"/>
</dbReference>